<feature type="binding site" evidence="11">
    <location>
        <position position="309"/>
    </location>
    <ligand>
        <name>GTP</name>
        <dbReference type="ChEBI" id="CHEBI:37565"/>
    </ligand>
</feature>
<gene>
    <name evidence="11" type="primary">ribA</name>
    <name evidence="14" type="ORF">AQZ52_00910</name>
</gene>
<feature type="binding site" evidence="11">
    <location>
        <position position="221"/>
    </location>
    <ligand>
        <name>Zn(2+)</name>
        <dbReference type="ChEBI" id="CHEBI:29105"/>
        <note>catalytic</note>
    </ligand>
</feature>
<name>A0A124JWQ0_9SPHN</name>
<keyword evidence="4 11" id="KW-0479">Metal-binding</keyword>
<feature type="binding site" evidence="11">
    <location>
        <begin position="252"/>
        <end position="254"/>
    </location>
    <ligand>
        <name>GTP</name>
        <dbReference type="ChEBI" id="CHEBI:37565"/>
    </ligand>
</feature>
<feature type="region of interest" description="Disordered" evidence="12">
    <location>
        <begin position="336"/>
        <end position="355"/>
    </location>
</feature>
<feature type="binding site" evidence="11">
    <location>
        <position position="210"/>
    </location>
    <ligand>
        <name>Zn(2+)</name>
        <dbReference type="ChEBI" id="CHEBI:29105"/>
        <note>catalytic</note>
    </ligand>
</feature>
<dbReference type="GO" id="GO:0005829">
    <property type="term" value="C:cytosol"/>
    <property type="evidence" value="ECO:0007669"/>
    <property type="project" value="TreeGrafter"/>
</dbReference>
<feature type="active site" description="Nucleophile" evidence="11">
    <location>
        <position position="288"/>
    </location>
</feature>
<dbReference type="GO" id="GO:0003935">
    <property type="term" value="F:GTP cyclohydrolase II activity"/>
    <property type="evidence" value="ECO:0007669"/>
    <property type="project" value="UniProtKB-UniRule"/>
</dbReference>
<comment type="similarity">
    <text evidence="11">Belongs to the GTP cyclohydrolase II family.</text>
</comment>
<keyword evidence="7 11" id="KW-0862">Zinc</keyword>
<comment type="catalytic activity">
    <reaction evidence="10 11">
        <text>GTP + 4 H2O = 2,5-diamino-6-hydroxy-4-(5-phosphoribosylamino)-pyrimidine + formate + 2 phosphate + 3 H(+)</text>
        <dbReference type="Rhea" id="RHEA:23704"/>
        <dbReference type="ChEBI" id="CHEBI:15377"/>
        <dbReference type="ChEBI" id="CHEBI:15378"/>
        <dbReference type="ChEBI" id="CHEBI:15740"/>
        <dbReference type="ChEBI" id="CHEBI:37565"/>
        <dbReference type="ChEBI" id="CHEBI:43474"/>
        <dbReference type="ChEBI" id="CHEBI:58614"/>
        <dbReference type="EC" id="3.5.4.25"/>
    </reaction>
</comment>
<feature type="binding site" evidence="11">
    <location>
        <position position="223"/>
    </location>
    <ligand>
        <name>Zn(2+)</name>
        <dbReference type="ChEBI" id="CHEBI:29105"/>
        <note>catalytic</note>
    </ligand>
</feature>
<comment type="caution">
    <text evidence="14">The sequence shown here is derived from an EMBL/GenBank/DDBJ whole genome shotgun (WGS) entry which is preliminary data.</text>
</comment>
<evidence type="ECO:0000256" key="2">
    <source>
        <dbReference type="ARBA" id="ARBA00005520"/>
    </source>
</evidence>
<dbReference type="FunFam" id="3.40.50.10990:FF:000001">
    <property type="entry name" value="Riboflavin biosynthesis protein RibBA"/>
    <property type="match status" value="1"/>
</dbReference>
<comment type="function">
    <text evidence="9 11">Catalyzes the conversion of GTP to 2,5-diamino-6-ribosylamino-4(3H)-pyrimidinone 5'-phosphate (DARP), formate and pyrophosphate.</text>
</comment>
<dbReference type="GO" id="GO:0005525">
    <property type="term" value="F:GTP binding"/>
    <property type="evidence" value="ECO:0007669"/>
    <property type="project" value="UniProtKB-KW"/>
</dbReference>
<keyword evidence="5 11" id="KW-0547">Nucleotide-binding</keyword>
<feature type="binding site" evidence="11">
    <location>
        <position position="226"/>
    </location>
    <ligand>
        <name>GTP</name>
        <dbReference type="ChEBI" id="CHEBI:37565"/>
    </ligand>
</feature>
<feature type="binding site" evidence="11">
    <location>
        <position position="314"/>
    </location>
    <ligand>
        <name>GTP</name>
        <dbReference type="ChEBI" id="CHEBI:37565"/>
    </ligand>
</feature>
<evidence type="ECO:0000256" key="11">
    <source>
        <dbReference type="HAMAP-Rule" id="MF_00179"/>
    </source>
</evidence>
<protein>
    <recommendedName>
        <fullName evidence="11">GTP cyclohydrolase-2</fullName>
        <ecNumber evidence="11">3.5.4.25</ecNumber>
    </recommendedName>
    <alternativeName>
        <fullName evidence="11">GTP cyclohydrolase II</fullName>
    </alternativeName>
</protein>
<evidence type="ECO:0000313" key="14">
    <source>
        <dbReference type="EMBL" id="KUR73564.1"/>
    </source>
</evidence>
<reference evidence="14 15" key="1">
    <citation type="submission" date="2015-10" db="EMBL/GenBank/DDBJ databases">
        <title>Draft genome sequence of Novosphingobium fuchskuhlense DSM 25065 isolated from a surface water sample of the southwest basin of Lake Grosse Fuchskuhle.</title>
        <authorList>
            <person name="Ruckert C."/>
            <person name="Winkler A."/>
            <person name="Glaeser J."/>
            <person name="Grossart H.-P."/>
            <person name="Kalinowski J."/>
            <person name="Glaeser S."/>
        </authorList>
    </citation>
    <scope>NUCLEOTIDE SEQUENCE [LARGE SCALE GENOMIC DNA]</scope>
    <source>
        <strain evidence="14 15">FNE08-7</strain>
    </source>
</reference>
<evidence type="ECO:0000256" key="9">
    <source>
        <dbReference type="ARBA" id="ARBA00043932"/>
    </source>
</evidence>
<feature type="binding site" evidence="11">
    <location>
        <begin position="205"/>
        <end position="209"/>
    </location>
    <ligand>
        <name>GTP</name>
        <dbReference type="ChEBI" id="CHEBI:37565"/>
    </ligand>
</feature>
<evidence type="ECO:0000313" key="15">
    <source>
        <dbReference type="Proteomes" id="UP000058012"/>
    </source>
</evidence>
<keyword evidence="6 11" id="KW-0378">Hydrolase</keyword>
<accession>A0A124JWQ0</accession>
<evidence type="ECO:0000256" key="5">
    <source>
        <dbReference type="ARBA" id="ARBA00022741"/>
    </source>
</evidence>
<keyword evidence="15" id="KW-1185">Reference proteome</keyword>
<proteinExistence type="inferred from homology"/>
<sequence>MSGRARAVALALDALRHGWAIRVTGKDGALDLLPAETAFVQPGLYAARLLISHARAATLKLANQRDAAAPHMPVMIHGAEPFSLHAARTLADPALDLAEPMRGPFRADACPAQSAAVAAMELARLAGILPAFMVATGVEPAVDVTPADLAVFRDPLELTIQARARLPVDACEHAEIIAFRARDDLREHVALVIGTQSGDRVPLVRLHSECLTGDVLGSLKCDCGPQLDAALARMADEANAGGWGLLLYLRQEGRGIGLINKLRAYELQDQGFDTVDANERLGLPNEARDFPVAARMLDLLGVPAVRLLTNNPAKVAALEAVGVTVGERVAHQLPANPHNARYLDTKRDRTGHLLR</sequence>
<comment type="similarity">
    <text evidence="2">In the N-terminal section; belongs to the DHBP synthase family.</text>
</comment>
<evidence type="ECO:0000256" key="6">
    <source>
        <dbReference type="ARBA" id="ARBA00022801"/>
    </source>
</evidence>
<feature type="compositionally biased region" description="Basic and acidic residues" evidence="12">
    <location>
        <begin position="341"/>
        <end position="355"/>
    </location>
</feature>
<evidence type="ECO:0000256" key="7">
    <source>
        <dbReference type="ARBA" id="ARBA00022833"/>
    </source>
</evidence>
<comment type="caution">
    <text evidence="11">Lacks conserved residue(s) required for the propagation of feature annotation.</text>
</comment>
<dbReference type="NCBIfam" id="NF001591">
    <property type="entry name" value="PRK00393.1"/>
    <property type="match status" value="1"/>
</dbReference>
<dbReference type="Proteomes" id="UP000058012">
    <property type="component" value="Unassembled WGS sequence"/>
</dbReference>
<feature type="domain" description="GTP cyclohydrolase II" evidence="13">
    <location>
        <begin position="162"/>
        <end position="329"/>
    </location>
</feature>
<evidence type="ECO:0000256" key="4">
    <source>
        <dbReference type="ARBA" id="ARBA00022723"/>
    </source>
</evidence>
<feature type="binding site" evidence="11">
    <location>
        <position position="274"/>
    </location>
    <ligand>
        <name>GTP</name>
        <dbReference type="ChEBI" id="CHEBI:37565"/>
    </ligand>
</feature>
<keyword evidence="3 11" id="KW-0686">Riboflavin biosynthesis</keyword>
<evidence type="ECO:0000256" key="12">
    <source>
        <dbReference type="SAM" id="MobiDB-lite"/>
    </source>
</evidence>
<dbReference type="GO" id="GO:0009231">
    <property type="term" value="P:riboflavin biosynthetic process"/>
    <property type="evidence" value="ECO:0007669"/>
    <property type="project" value="UniProtKB-UniRule"/>
</dbReference>
<organism evidence="14 15">
    <name type="scientific">Novosphingobium fuchskuhlense</name>
    <dbReference type="NCBI Taxonomy" id="1117702"/>
    <lineage>
        <taxon>Bacteria</taxon>
        <taxon>Pseudomonadati</taxon>
        <taxon>Pseudomonadota</taxon>
        <taxon>Alphaproteobacteria</taxon>
        <taxon>Sphingomonadales</taxon>
        <taxon>Sphingomonadaceae</taxon>
        <taxon>Novosphingobium</taxon>
    </lineage>
</organism>
<dbReference type="STRING" id="1117702.AQZ52_00910"/>
<evidence type="ECO:0000256" key="1">
    <source>
        <dbReference type="ARBA" id="ARBA00004853"/>
    </source>
</evidence>
<dbReference type="AlphaFoldDB" id="A0A124JWQ0"/>
<dbReference type="OrthoDB" id="9793111at2"/>
<evidence type="ECO:0000259" key="13">
    <source>
        <dbReference type="Pfam" id="PF00925"/>
    </source>
</evidence>
<dbReference type="InterPro" id="IPR032677">
    <property type="entry name" value="GTP_cyclohydro_II"/>
</dbReference>
<dbReference type="PANTHER" id="PTHR21327">
    <property type="entry name" value="GTP CYCLOHYDROLASE II-RELATED"/>
    <property type="match status" value="1"/>
</dbReference>
<dbReference type="Pfam" id="PF00925">
    <property type="entry name" value="GTP_cyclohydro2"/>
    <property type="match status" value="1"/>
</dbReference>
<dbReference type="Gene3D" id="3.40.50.10990">
    <property type="entry name" value="GTP cyclohydrolase II"/>
    <property type="match status" value="1"/>
</dbReference>
<dbReference type="HAMAP" id="MF_00179">
    <property type="entry name" value="RibA"/>
    <property type="match status" value="1"/>
</dbReference>
<evidence type="ECO:0000256" key="3">
    <source>
        <dbReference type="ARBA" id="ARBA00022619"/>
    </source>
</evidence>
<dbReference type="EC" id="3.5.4.25" evidence="11"/>
<dbReference type="GO" id="GO:0008270">
    <property type="term" value="F:zinc ion binding"/>
    <property type="evidence" value="ECO:0007669"/>
    <property type="project" value="UniProtKB-UniRule"/>
</dbReference>
<keyword evidence="8 11" id="KW-0342">GTP-binding</keyword>
<comment type="cofactor">
    <cofactor evidence="11">
        <name>Zn(2+)</name>
        <dbReference type="ChEBI" id="CHEBI:29105"/>
    </cofactor>
    <text evidence="11">Binds 1 zinc ion per subunit.</text>
</comment>
<dbReference type="EMBL" id="LLZS01000001">
    <property type="protein sequence ID" value="KUR73564.1"/>
    <property type="molecule type" value="Genomic_DNA"/>
</dbReference>
<dbReference type="CDD" id="cd00641">
    <property type="entry name" value="GTP_cyclohydro2"/>
    <property type="match status" value="1"/>
</dbReference>
<dbReference type="InterPro" id="IPR000926">
    <property type="entry name" value="RibA"/>
</dbReference>
<evidence type="ECO:0000256" key="8">
    <source>
        <dbReference type="ARBA" id="ARBA00023134"/>
    </source>
</evidence>
<dbReference type="SUPFAM" id="SSF142695">
    <property type="entry name" value="RibA-like"/>
    <property type="match status" value="1"/>
</dbReference>
<dbReference type="NCBIfam" id="TIGR00505">
    <property type="entry name" value="ribA"/>
    <property type="match status" value="1"/>
</dbReference>
<dbReference type="RefSeq" id="WP_067906081.1">
    <property type="nucleotide sequence ID" value="NZ_KQ954244.1"/>
</dbReference>
<evidence type="ECO:0000256" key="10">
    <source>
        <dbReference type="ARBA" id="ARBA00049295"/>
    </source>
</evidence>
<dbReference type="InterPro" id="IPR036144">
    <property type="entry name" value="RibA-like_sf"/>
</dbReference>
<comment type="pathway">
    <text evidence="1 11">Cofactor biosynthesis; riboflavin biosynthesis; 5-amino-6-(D-ribitylamino)uracil from GTP: step 1/4.</text>
</comment>
<dbReference type="UniPathway" id="UPA00275">
    <property type="reaction ID" value="UER00400"/>
</dbReference>
<dbReference type="PANTHER" id="PTHR21327:SF18">
    <property type="entry name" value="3,4-DIHYDROXY-2-BUTANONE 4-PHOSPHATE SYNTHASE"/>
    <property type="match status" value="1"/>
</dbReference>